<gene>
    <name evidence="2" type="ORF">ALC62_12430</name>
</gene>
<protein>
    <submittedName>
        <fullName evidence="2">Uncharacterized protein</fullName>
    </submittedName>
</protein>
<evidence type="ECO:0000313" key="3">
    <source>
        <dbReference type="Proteomes" id="UP000078542"/>
    </source>
</evidence>
<feature type="compositionally biased region" description="Acidic residues" evidence="1">
    <location>
        <begin position="75"/>
        <end position="98"/>
    </location>
</feature>
<keyword evidence="3" id="KW-1185">Reference proteome</keyword>
<proteinExistence type="predicted"/>
<name>A0A151IB50_9HYME</name>
<reference evidence="2 3" key="1">
    <citation type="submission" date="2016-03" db="EMBL/GenBank/DDBJ databases">
        <title>Cyphomyrmex costatus WGS genome.</title>
        <authorList>
            <person name="Nygaard S."/>
            <person name="Hu H."/>
            <person name="Boomsma J."/>
            <person name="Zhang G."/>
        </authorList>
    </citation>
    <scope>NUCLEOTIDE SEQUENCE [LARGE SCALE GENOMIC DNA]</scope>
    <source>
        <strain evidence="2">MS0001</strain>
        <tissue evidence="2">Whole body</tissue>
    </source>
</reference>
<evidence type="ECO:0000313" key="2">
    <source>
        <dbReference type="EMBL" id="KYM96893.1"/>
    </source>
</evidence>
<accession>A0A151IB50</accession>
<feature type="non-terminal residue" evidence="2">
    <location>
        <position position="1"/>
    </location>
</feature>
<sequence>VGQLSEESQEARNKDYKNYRIRFARKCSRVATMIDVFNRSLLSSDPYITHISLCSKKRVRKNIPDKINRLFVEPAIEEENQSEEDSEAESEDENEVEN</sequence>
<feature type="region of interest" description="Disordered" evidence="1">
    <location>
        <begin position="74"/>
        <end position="98"/>
    </location>
</feature>
<evidence type="ECO:0000256" key="1">
    <source>
        <dbReference type="SAM" id="MobiDB-lite"/>
    </source>
</evidence>
<dbReference type="Proteomes" id="UP000078542">
    <property type="component" value="Unassembled WGS sequence"/>
</dbReference>
<dbReference type="EMBL" id="KQ978123">
    <property type="protein sequence ID" value="KYM96893.1"/>
    <property type="molecule type" value="Genomic_DNA"/>
</dbReference>
<dbReference type="AlphaFoldDB" id="A0A151IB50"/>
<organism evidence="2 3">
    <name type="scientific">Cyphomyrmex costatus</name>
    <dbReference type="NCBI Taxonomy" id="456900"/>
    <lineage>
        <taxon>Eukaryota</taxon>
        <taxon>Metazoa</taxon>
        <taxon>Ecdysozoa</taxon>
        <taxon>Arthropoda</taxon>
        <taxon>Hexapoda</taxon>
        <taxon>Insecta</taxon>
        <taxon>Pterygota</taxon>
        <taxon>Neoptera</taxon>
        <taxon>Endopterygota</taxon>
        <taxon>Hymenoptera</taxon>
        <taxon>Apocrita</taxon>
        <taxon>Aculeata</taxon>
        <taxon>Formicoidea</taxon>
        <taxon>Formicidae</taxon>
        <taxon>Myrmicinae</taxon>
        <taxon>Cyphomyrmex</taxon>
    </lineage>
</organism>